<dbReference type="OrthoDB" id="10343020at2759"/>
<dbReference type="Proteomes" id="UP000660729">
    <property type="component" value="Unassembled WGS sequence"/>
</dbReference>
<organism evidence="1 2">
    <name type="scientific">Pseudocercospora fuligena</name>
    <dbReference type="NCBI Taxonomy" id="685502"/>
    <lineage>
        <taxon>Eukaryota</taxon>
        <taxon>Fungi</taxon>
        <taxon>Dikarya</taxon>
        <taxon>Ascomycota</taxon>
        <taxon>Pezizomycotina</taxon>
        <taxon>Dothideomycetes</taxon>
        <taxon>Dothideomycetidae</taxon>
        <taxon>Mycosphaerellales</taxon>
        <taxon>Mycosphaerellaceae</taxon>
        <taxon>Pseudocercospora</taxon>
    </lineage>
</organism>
<comment type="caution">
    <text evidence="1">The sequence shown here is derived from an EMBL/GenBank/DDBJ whole genome shotgun (WGS) entry which is preliminary data.</text>
</comment>
<accession>A0A8H6RW14</accession>
<evidence type="ECO:0000313" key="2">
    <source>
        <dbReference type="Proteomes" id="UP000660729"/>
    </source>
</evidence>
<dbReference type="EMBL" id="JABCIY010000018">
    <property type="protein sequence ID" value="KAF7197256.1"/>
    <property type="molecule type" value="Genomic_DNA"/>
</dbReference>
<dbReference type="AlphaFoldDB" id="A0A8H6RW14"/>
<reference evidence="1" key="1">
    <citation type="submission" date="2020-04" db="EMBL/GenBank/DDBJ databases">
        <title>Draft genome resource of the tomato pathogen Pseudocercospora fuligena.</title>
        <authorList>
            <person name="Zaccaron A."/>
        </authorList>
    </citation>
    <scope>NUCLEOTIDE SEQUENCE</scope>
    <source>
        <strain evidence="1">PF001</strain>
    </source>
</reference>
<protein>
    <submittedName>
        <fullName evidence="1">Uncharacterized protein</fullName>
    </submittedName>
</protein>
<name>A0A8H6RW14_9PEZI</name>
<gene>
    <name evidence="1" type="ORF">HII31_01411</name>
</gene>
<sequence>MSRDVRVAGHHRYIRARTLDLAAELQNSLPMADRSLCRYLHLYCDEITGPSTTEVVGSRNGTLHFGKMTIDRCSLRFVHVFARSFCGNVPSGTNVTIKAHNAAGESTRFTLAVFYEIAPENLFVNAHWKVWKRHEQASGVSFFKTSNFDENPSDPWGASVVEGDDIVNLHETELSSLDGSAGMFPFDNLSLLLVDMFGWASELVFSTLPGDEEKAKSMFRYIVTCTRSSASHAALCTSAQRVLSRLELPSKWALYPVFSKACQRFDVPVLTLERYKELLEPMIRFLADIESQQRMLESNAILESGQVNTTKAILENMALTLSPFSGKSATGEEALSAIRNAASKHGDMKTKASDVDRAFRELGANLQDHIQKSQTLQGIGNIFKSQAEAAGSAAVGDPSGILDYVGTLFSEIKGIFDRGASRDTFEEAVDAFGQQIRSLSREVETATKITAKTKTFSERNGRLSDNETEWLLADICSEPIDYFGMLATWEVFRIDTRRTLEEFDGALEDLSESHNSNKELRSVKGLSEYADELDKMILYGRTVLDTEREAQTLLIAHLRAKCEQIERAQVKARISAAANAEGFERDADKKRLVAAELEQQAIKLRNYIFVALFETSLSYIYRASLPGWPSDFSISTVNADSSTLRSKLLLLENMFKTTDEKGFNRSVSPTPVRVVHEGSVLDRFKRDKVMSWVIPPQHYDLAGLFNIRCTNVYAVFETAEGKQENVAYQIRIGPSFLDKNSDGMPLHFTIEPLEFRKVDNRGGPTSSGRYIRPPVCCFGELELDSFSNPKLKVEELTKVTVNFEFESDDSKKLQEKARQSHARP</sequence>
<proteinExistence type="predicted"/>
<keyword evidence="2" id="KW-1185">Reference proteome</keyword>
<evidence type="ECO:0000313" key="1">
    <source>
        <dbReference type="EMBL" id="KAF7197256.1"/>
    </source>
</evidence>